<feature type="compositionally biased region" description="Basic and acidic residues" evidence="1">
    <location>
        <begin position="170"/>
        <end position="191"/>
    </location>
</feature>
<sequence length="803" mass="85075">MFSLLVNRCSSVAVMACLIAVGCDSPGSVDHAENARATDKPLTRTSTPKLSSNSGIANSEIAESGIAEAGIAEAGIAQARKESPSKAEPGEARSAPALAEQRIRDAYVSGSGGLLPGGIASTLDSAAQLVTDADIAVQLVAAQTGEPVAEAEPAVKEDADQPSASEGSQSDDKVNSETEATAEKKPGKFDGEITIDDIDVDQDASIEPSASDWENAEIVPTPVAVPEIIAEVVPTPHGMPEHALAEAQSVRKPPIVPRSRADVVAVQPLGPGLPVTPIKNSGIPVFPASTEVAKIAEAKRPGTTQAGGANSGVSPPNDAALGTPQALAADSVPGAPAGSAVGGGPIDFKAWPAPEVALFITGQQHGYIEPCGCTGLDKQKGGVARRMTFANELKNEGWNLLPIDAGNLIRRFGRQAEIKFHRSLEALRKMGYVAVGFGPDDVRISVGDLIQEAAAEKPEDMVYASANVVLVDPSLMPSYQLVKRNGLKIAVTSILDPDALDAPLNEDIMLGAPIDSAKQVIAKIKAEQPDFTVLTFYGKDEAAQKLVQAVPGFDVVVVAGGYGEPTYQPEKVEGSETKMILTGDKGMYVGLIGLYADSSMKYARVPLTHDFEDAPEMRQLMSEYQFQLRDLGFDNLEIKPIPHPSGRNFVGSETCGECHTDAYGIWENSPHFGATESLVHPGERGDVPRHFDPECISCHVTGWNPQNYYPYKSGYLDLKADEHLHGNGCENCHGPGADHAAAESGEVEVSDAIRDQLRAAMQLPLEDAREKCMECHDLDNSPDFHEDGAFDDYWAEVEHYGVD</sequence>
<dbReference type="Gene3D" id="3.60.21.10">
    <property type="match status" value="1"/>
</dbReference>
<dbReference type="InterPro" id="IPR023155">
    <property type="entry name" value="Cyt_c-552/4"/>
</dbReference>
<protein>
    <submittedName>
        <fullName evidence="3">2',3'-cyclic-nucleotide 2'-phosphodiesterase/5'-or 3'-nucleotidase, 5'-nucleotidase family</fullName>
    </submittedName>
</protein>
<proteinExistence type="predicted"/>
<dbReference type="Pfam" id="PF13435">
    <property type="entry name" value="Cytochrome_C554"/>
    <property type="match status" value="1"/>
</dbReference>
<organism evidence="3 4">
    <name type="scientific">Neorhodopirellula lusitana</name>
    <dbReference type="NCBI Taxonomy" id="445327"/>
    <lineage>
        <taxon>Bacteria</taxon>
        <taxon>Pseudomonadati</taxon>
        <taxon>Planctomycetota</taxon>
        <taxon>Planctomycetia</taxon>
        <taxon>Pirellulales</taxon>
        <taxon>Pirellulaceae</taxon>
        <taxon>Neorhodopirellula</taxon>
    </lineage>
</organism>
<evidence type="ECO:0000313" key="4">
    <source>
        <dbReference type="Proteomes" id="UP001158067"/>
    </source>
</evidence>
<evidence type="ECO:0000256" key="1">
    <source>
        <dbReference type="SAM" id="MobiDB-lite"/>
    </source>
</evidence>
<feature type="domain" description="Cytochrome c-552/4" evidence="2">
    <location>
        <begin position="654"/>
        <end position="734"/>
    </location>
</feature>
<dbReference type="Proteomes" id="UP001158067">
    <property type="component" value="Unassembled WGS sequence"/>
</dbReference>
<dbReference type="InterPro" id="IPR036280">
    <property type="entry name" value="Multihaem_cyt_sf"/>
</dbReference>
<dbReference type="Gene3D" id="1.10.1130.10">
    <property type="entry name" value="Flavocytochrome C3, Chain A"/>
    <property type="match status" value="1"/>
</dbReference>
<keyword evidence="4" id="KW-1185">Reference proteome</keyword>
<feature type="region of interest" description="Disordered" evidence="1">
    <location>
        <begin position="77"/>
        <end position="98"/>
    </location>
</feature>
<accession>A0ABY1PP28</accession>
<gene>
    <name evidence="3" type="ORF">SAMN06265222_101482</name>
</gene>
<feature type="region of interest" description="Disordered" evidence="1">
    <location>
        <begin position="300"/>
        <end position="322"/>
    </location>
</feature>
<evidence type="ECO:0000313" key="3">
    <source>
        <dbReference type="EMBL" id="SMP40635.1"/>
    </source>
</evidence>
<dbReference type="SUPFAM" id="SSF48695">
    <property type="entry name" value="Multiheme cytochromes"/>
    <property type="match status" value="1"/>
</dbReference>
<dbReference type="SUPFAM" id="SSF56300">
    <property type="entry name" value="Metallo-dependent phosphatases"/>
    <property type="match status" value="1"/>
</dbReference>
<feature type="compositionally biased region" description="Polar residues" evidence="1">
    <location>
        <begin position="43"/>
        <end position="55"/>
    </location>
</feature>
<dbReference type="EMBL" id="FXUG01000001">
    <property type="protein sequence ID" value="SMP40635.1"/>
    <property type="molecule type" value="Genomic_DNA"/>
</dbReference>
<feature type="compositionally biased region" description="Basic and acidic residues" evidence="1">
    <location>
        <begin position="79"/>
        <end position="91"/>
    </location>
</feature>
<comment type="caution">
    <text evidence="3">The sequence shown here is derived from an EMBL/GenBank/DDBJ whole genome shotgun (WGS) entry which is preliminary data.</text>
</comment>
<reference evidence="3 4" key="1">
    <citation type="submission" date="2017-05" db="EMBL/GenBank/DDBJ databases">
        <authorList>
            <person name="Varghese N."/>
            <person name="Submissions S."/>
        </authorList>
    </citation>
    <scope>NUCLEOTIDE SEQUENCE [LARGE SCALE GENOMIC DNA]</scope>
    <source>
        <strain evidence="3 4">DSM 25457</strain>
    </source>
</reference>
<feature type="region of interest" description="Disordered" evidence="1">
    <location>
        <begin position="32"/>
        <end position="56"/>
    </location>
</feature>
<evidence type="ECO:0000259" key="2">
    <source>
        <dbReference type="Pfam" id="PF13435"/>
    </source>
</evidence>
<feature type="compositionally biased region" description="Basic and acidic residues" evidence="1">
    <location>
        <begin position="32"/>
        <end position="42"/>
    </location>
</feature>
<name>A0ABY1PP28_9BACT</name>
<feature type="region of interest" description="Disordered" evidence="1">
    <location>
        <begin position="147"/>
        <end position="195"/>
    </location>
</feature>
<dbReference type="InterPro" id="IPR029052">
    <property type="entry name" value="Metallo-depent_PP-like"/>
</dbReference>
<feature type="compositionally biased region" description="Polar residues" evidence="1">
    <location>
        <begin position="302"/>
        <end position="314"/>
    </location>
</feature>